<accession>A0ABQ1T5J8</accession>
<organism evidence="1 2">
    <name type="scientific">Pseudoalteromonas gelatinilytica</name>
    <dbReference type="NCBI Taxonomy" id="1703256"/>
    <lineage>
        <taxon>Bacteria</taxon>
        <taxon>Pseudomonadati</taxon>
        <taxon>Pseudomonadota</taxon>
        <taxon>Gammaproteobacteria</taxon>
        <taxon>Alteromonadales</taxon>
        <taxon>Pseudoalteromonadaceae</taxon>
        <taxon>Pseudoalteromonas</taxon>
    </lineage>
</organism>
<keyword evidence="2" id="KW-1185">Reference proteome</keyword>
<dbReference type="EMBL" id="BMIT01000001">
    <property type="protein sequence ID" value="GGE82771.1"/>
    <property type="molecule type" value="Genomic_DNA"/>
</dbReference>
<evidence type="ECO:0000313" key="2">
    <source>
        <dbReference type="Proteomes" id="UP000638462"/>
    </source>
</evidence>
<name>A0ABQ1T5J8_9GAMM</name>
<reference evidence="2" key="1">
    <citation type="journal article" date="2019" name="Int. J. Syst. Evol. Microbiol.">
        <title>The Global Catalogue of Microorganisms (GCM) 10K type strain sequencing project: providing services to taxonomists for standard genome sequencing and annotation.</title>
        <authorList>
            <consortium name="The Broad Institute Genomics Platform"/>
            <consortium name="The Broad Institute Genome Sequencing Center for Infectious Disease"/>
            <person name="Wu L."/>
            <person name="Ma J."/>
        </authorList>
    </citation>
    <scope>NUCLEOTIDE SEQUENCE [LARGE SCALE GENOMIC DNA]</scope>
    <source>
        <strain evidence="2">CGMCC 1.15394</strain>
    </source>
</reference>
<comment type="caution">
    <text evidence="1">The sequence shown here is derived from an EMBL/GenBank/DDBJ whole genome shotgun (WGS) entry which is preliminary data.</text>
</comment>
<sequence>MLGFVVGLMVLIAIQLARFAQQTNQAKCNKKRISKIDARDIGLIIIVLARLYPLSVKCK</sequence>
<proteinExistence type="predicted"/>
<evidence type="ECO:0000313" key="1">
    <source>
        <dbReference type="EMBL" id="GGE82771.1"/>
    </source>
</evidence>
<protein>
    <submittedName>
        <fullName evidence="1">Uncharacterized protein</fullName>
    </submittedName>
</protein>
<dbReference type="Proteomes" id="UP000638462">
    <property type="component" value="Unassembled WGS sequence"/>
</dbReference>
<gene>
    <name evidence="1" type="ORF">GCM10008027_04370</name>
</gene>